<dbReference type="GO" id="GO:0052621">
    <property type="term" value="F:diguanylate cyclase activity"/>
    <property type="evidence" value="ECO:0007669"/>
    <property type="project" value="UniProtKB-EC"/>
</dbReference>
<evidence type="ECO:0000256" key="2">
    <source>
        <dbReference type="ARBA" id="ARBA00034247"/>
    </source>
</evidence>
<dbReference type="SUPFAM" id="SSF55073">
    <property type="entry name" value="Nucleotide cyclase"/>
    <property type="match status" value="1"/>
</dbReference>
<evidence type="ECO:0000256" key="1">
    <source>
        <dbReference type="ARBA" id="ARBA00012528"/>
    </source>
</evidence>
<sequence>MRAQAFPELQPTVSTGVVQLRPGDDANGLVQRADEALYAAKSGGRKRVVAVH</sequence>
<keyword evidence="4" id="KW-0808">Transferase</keyword>
<dbReference type="InterPro" id="IPR043128">
    <property type="entry name" value="Rev_trsase/Diguanyl_cyclase"/>
</dbReference>
<dbReference type="PANTHER" id="PTHR45138:SF9">
    <property type="entry name" value="DIGUANYLATE CYCLASE DGCM-RELATED"/>
    <property type="match status" value="1"/>
</dbReference>
<comment type="caution">
    <text evidence="4">The sequence shown here is derived from an EMBL/GenBank/DDBJ whole genome shotgun (WGS) entry which is preliminary data.</text>
</comment>
<protein>
    <recommendedName>
        <fullName evidence="1">diguanylate cyclase</fullName>
        <ecNumber evidence="1">2.7.7.65</ecNumber>
    </recommendedName>
</protein>
<dbReference type="InterPro" id="IPR050469">
    <property type="entry name" value="Diguanylate_Cyclase"/>
</dbReference>
<feature type="domain" description="GGDEF" evidence="3">
    <location>
        <begin position="1"/>
        <end position="52"/>
    </location>
</feature>
<dbReference type="PROSITE" id="PS50887">
    <property type="entry name" value="GGDEF"/>
    <property type="match status" value="1"/>
</dbReference>
<dbReference type="Proteomes" id="UP001635788">
    <property type="component" value="Unassembled WGS sequence"/>
</dbReference>
<proteinExistence type="predicted"/>
<reference evidence="4 5" key="1">
    <citation type="submission" date="2024-12" db="EMBL/GenBank/DDBJ databases">
        <authorList>
            <person name="Alaofin S."/>
            <person name="Velasco D."/>
            <person name="Li D."/>
            <person name="Baldwin T."/>
            <person name="Liu Z."/>
            <person name="Schachterle J.K."/>
        </authorList>
    </citation>
    <scope>NUCLEOTIDE SEQUENCE [LARGE SCALE GENOMIC DNA]</scope>
    <source>
        <strain evidence="4 5">B1</strain>
    </source>
</reference>
<dbReference type="RefSeq" id="WP_155646547.1">
    <property type="nucleotide sequence ID" value="NZ_CP064001.1"/>
</dbReference>
<keyword evidence="5" id="KW-1185">Reference proteome</keyword>
<comment type="catalytic activity">
    <reaction evidence="2">
        <text>2 GTP = 3',3'-c-di-GMP + 2 diphosphate</text>
        <dbReference type="Rhea" id="RHEA:24898"/>
        <dbReference type="ChEBI" id="CHEBI:33019"/>
        <dbReference type="ChEBI" id="CHEBI:37565"/>
        <dbReference type="ChEBI" id="CHEBI:58805"/>
        <dbReference type="EC" id="2.7.7.65"/>
    </reaction>
</comment>
<evidence type="ECO:0000313" key="4">
    <source>
        <dbReference type="EMBL" id="MFN6507653.1"/>
    </source>
</evidence>
<dbReference type="Gene3D" id="3.30.70.270">
    <property type="match status" value="1"/>
</dbReference>
<organism evidence="4 5">
    <name type="scientific">Xanthomonas translucens pv. translucens</name>
    <dbReference type="NCBI Taxonomy" id="134875"/>
    <lineage>
        <taxon>Bacteria</taxon>
        <taxon>Pseudomonadati</taxon>
        <taxon>Pseudomonadota</taxon>
        <taxon>Gammaproteobacteria</taxon>
        <taxon>Lysobacterales</taxon>
        <taxon>Lysobacteraceae</taxon>
        <taxon>Xanthomonas</taxon>
        <taxon>Xanthomonas translucens group</taxon>
    </lineage>
</organism>
<dbReference type="InterPro" id="IPR000160">
    <property type="entry name" value="GGDEF_dom"/>
</dbReference>
<dbReference type="EMBL" id="JBKAMQ010000002">
    <property type="protein sequence ID" value="MFN6507653.1"/>
    <property type="molecule type" value="Genomic_DNA"/>
</dbReference>
<dbReference type="Pfam" id="PF00990">
    <property type="entry name" value="GGDEF"/>
    <property type="match status" value="1"/>
</dbReference>
<name>A0ABW9KVK2_XANCT</name>
<dbReference type="EC" id="2.7.7.65" evidence="1"/>
<evidence type="ECO:0000313" key="5">
    <source>
        <dbReference type="Proteomes" id="UP001635788"/>
    </source>
</evidence>
<gene>
    <name evidence="4" type="ORF">ACK3FC_10595</name>
</gene>
<keyword evidence="4" id="KW-0548">Nucleotidyltransferase</keyword>
<dbReference type="PANTHER" id="PTHR45138">
    <property type="entry name" value="REGULATORY COMPONENTS OF SENSORY TRANSDUCTION SYSTEM"/>
    <property type="match status" value="1"/>
</dbReference>
<dbReference type="InterPro" id="IPR029787">
    <property type="entry name" value="Nucleotide_cyclase"/>
</dbReference>
<accession>A0ABW9KVK2</accession>
<evidence type="ECO:0000259" key="3">
    <source>
        <dbReference type="PROSITE" id="PS50887"/>
    </source>
</evidence>